<proteinExistence type="predicted"/>
<keyword evidence="2" id="KW-1185">Reference proteome</keyword>
<dbReference type="Proteomes" id="UP001281614">
    <property type="component" value="Unassembled WGS sequence"/>
</dbReference>
<gene>
    <name evidence="1" type="ORF">CKAH01_05318</name>
</gene>
<name>A0AAE0D6U9_COLKA</name>
<sequence>MVPEDEVIADTTLVVLLCEVLAEVVLNSVLVGAVVLDLVDVDGTRSLVEDSPACAMLEIVVFEKLNLEEVLLEVAVLSPGSFDGVVATEPVMLPAIPEMDEMMGVVDAAELTAAVRVGTLLLLGVGATTANKNSI</sequence>
<protein>
    <submittedName>
        <fullName evidence="1">Uncharacterized protein</fullName>
    </submittedName>
</protein>
<dbReference type="AlphaFoldDB" id="A0AAE0D6U9"/>
<accession>A0AAE0D6U9</accession>
<reference evidence="1" key="1">
    <citation type="submission" date="2023-02" db="EMBL/GenBank/DDBJ databases">
        <title>Colletotrichum kahawae CIFC_Que2 genome sequencing and assembly.</title>
        <authorList>
            <person name="Baroncelli R."/>
        </authorList>
    </citation>
    <scope>NUCLEOTIDE SEQUENCE</scope>
    <source>
        <strain evidence="1">CIFC_Que2</strain>
    </source>
</reference>
<comment type="caution">
    <text evidence="1">The sequence shown here is derived from an EMBL/GenBank/DDBJ whole genome shotgun (WGS) entry which is preliminary data.</text>
</comment>
<organism evidence="1 2">
    <name type="scientific">Colletotrichum kahawae</name>
    <name type="common">Coffee berry disease fungus</name>
    <dbReference type="NCBI Taxonomy" id="34407"/>
    <lineage>
        <taxon>Eukaryota</taxon>
        <taxon>Fungi</taxon>
        <taxon>Dikarya</taxon>
        <taxon>Ascomycota</taxon>
        <taxon>Pezizomycotina</taxon>
        <taxon>Sordariomycetes</taxon>
        <taxon>Hypocreomycetidae</taxon>
        <taxon>Glomerellales</taxon>
        <taxon>Glomerellaceae</taxon>
        <taxon>Colletotrichum</taxon>
        <taxon>Colletotrichum gloeosporioides species complex</taxon>
    </lineage>
</organism>
<evidence type="ECO:0000313" key="1">
    <source>
        <dbReference type="EMBL" id="KAK2760632.1"/>
    </source>
</evidence>
<dbReference type="EMBL" id="VYYT01000168">
    <property type="protein sequence ID" value="KAK2760632.1"/>
    <property type="molecule type" value="Genomic_DNA"/>
</dbReference>
<evidence type="ECO:0000313" key="2">
    <source>
        <dbReference type="Proteomes" id="UP001281614"/>
    </source>
</evidence>